<dbReference type="EMBL" id="AHEV01000024">
    <property type="protein sequence ID" value="EJR36220.1"/>
    <property type="molecule type" value="Genomic_DNA"/>
</dbReference>
<dbReference type="Proteomes" id="UP000006976">
    <property type="component" value="Unassembled WGS sequence"/>
</dbReference>
<organism evidence="1 2">
    <name type="scientific">Bacillus mycoides</name>
    <dbReference type="NCBI Taxonomy" id="1405"/>
    <lineage>
        <taxon>Bacteria</taxon>
        <taxon>Bacillati</taxon>
        <taxon>Bacillota</taxon>
        <taxon>Bacilli</taxon>
        <taxon>Bacillales</taxon>
        <taxon>Bacillaceae</taxon>
        <taxon>Bacillus</taxon>
        <taxon>Bacillus cereus group</taxon>
    </lineage>
</organism>
<sequence length="178" mass="21354">MSNHVFEMNVDGEKIKWEEKSHAQIFRNFWQYFLEKDFKKTIRTIEIIGIRTSNLSFFESKNGSKKKNIFVTDDYYIYTHLTPAAMQKVYIKFLSGWEQQNAEPLNNELEKTTDQPQKEEKPKLKNIYKKSLAMDLVRAGHDLHHTMRNRENNKYQVFVFEDTPKLIEDLLKLTKEDR</sequence>
<name>A0ABC9R0T3_BACMY</name>
<protein>
    <submittedName>
        <fullName evidence="1">Uncharacterized protein</fullName>
    </submittedName>
</protein>
<comment type="caution">
    <text evidence="1">The sequence shown here is derived from an EMBL/GenBank/DDBJ whole genome shotgun (WGS) entry which is preliminary data.</text>
</comment>
<reference evidence="1 2" key="1">
    <citation type="submission" date="2012-04" db="EMBL/GenBank/DDBJ databases">
        <title>The Genome Sequence of Bacillus cereus VD078.</title>
        <authorList>
            <consortium name="The Broad Institute Genome Sequencing Platform"/>
            <consortium name="The Broad Institute Genome Sequencing Center for Infectious Disease"/>
            <person name="Feldgarden M."/>
            <person name="Van der Auwera G.A."/>
            <person name="Mahillon J."/>
            <person name="Duprez V."/>
            <person name="Timmery S."/>
            <person name="Mattelet C."/>
            <person name="Dierick K."/>
            <person name="Sun M."/>
            <person name="Yu Z."/>
            <person name="Zhu L."/>
            <person name="Hu X."/>
            <person name="Shank E.B."/>
            <person name="Swiecicka I."/>
            <person name="Hansen B.M."/>
            <person name="Andrup L."/>
            <person name="Young S.K."/>
            <person name="Zeng Q."/>
            <person name="Gargeya S."/>
            <person name="Fitzgerald M."/>
            <person name="Haas B."/>
            <person name="Abouelleil A."/>
            <person name="Alvarado L."/>
            <person name="Arachchi H.M."/>
            <person name="Berlin A."/>
            <person name="Chapman S.B."/>
            <person name="Goldberg J."/>
            <person name="Griggs A."/>
            <person name="Gujja S."/>
            <person name="Hansen M."/>
            <person name="Howarth C."/>
            <person name="Imamovic A."/>
            <person name="Larimer J."/>
            <person name="McCowen C."/>
            <person name="Montmayeur A."/>
            <person name="Murphy C."/>
            <person name="Neiman D."/>
            <person name="Pearson M."/>
            <person name="Priest M."/>
            <person name="Roberts A."/>
            <person name="Saif S."/>
            <person name="Shea T."/>
            <person name="Sisk P."/>
            <person name="Sykes S."/>
            <person name="Wortman J."/>
            <person name="Nusbaum C."/>
            <person name="Birren B."/>
        </authorList>
    </citation>
    <scope>NUCLEOTIDE SEQUENCE [LARGE SCALE GENOMIC DNA]</scope>
    <source>
        <strain evidence="1 2">VD078</strain>
    </source>
</reference>
<dbReference type="RefSeq" id="WP_002169024.1">
    <property type="nucleotide sequence ID" value="NZ_JH792251.1"/>
</dbReference>
<accession>A0ABC9R0T3</accession>
<gene>
    <name evidence="1" type="ORF">III_04411</name>
</gene>
<dbReference type="AlphaFoldDB" id="A0ABC9R0T3"/>
<evidence type="ECO:0000313" key="2">
    <source>
        <dbReference type="Proteomes" id="UP000006976"/>
    </source>
</evidence>
<proteinExistence type="predicted"/>
<evidence type="ECO:0000313" key="1">
    <source>
        <dbReference type="EMBL" id="EJR36220.1"/>
    </source>
</evidence>